<organism evidence="1 2">
    <name type="scientific">Aerophobetes bacterium</name>
    <dbReference type="NCBI Taxonomy" id="2030807"/>
    <lineage>
        <taxon>Bacteria</taxon>
        <taxon>Candidatus Aerophobota</taxon>
    </lineage>
</organism>
<name>A0A2A4YMV8_UNCAE</name>
<proteinExistence type="predicted"/>
<dbReference type="EMBL" id="NVUU01000012">
    <property type="protein sequence ID" value="PCI95655.1"/>
    <property type="molecule type" value="Genomic_DNA"/>
</dbReference>
<gene>
    <name evidence="1" type="ORF">COB11_01595</name>
</gene>
<dbReference type="Proteomes" id="UP000217838">
    <property type="component" value="Unassembled WGS sequence"/>
</dbReference>
<evidence type="ECO:0000313" key="2">
    <source>
        <dbReference type="Proteomes" id="UP000217838"/>
    </source>
</evidence>
<protein>
    <submittedName>
        <fullName evidence="1">Uncharacterized protein</fullName>
    </submittedName>
</protein>
<reference evidence="2" key="1">
    <citation type="submission" date="2017-08" db="EMBL/GenBank/DDBJ databases">
        <title>A dynamic microbial community with high functional redundancy inhabits the cold, oxic subseafloor aquifer.</title>
        <authorList>
            <person name="Tully B.J."/>
            <person name="Wheat C.G."/>
            <person name="Glazer B.T."/>
            <person name="Huber J.A."/>
        </authorList>
    </citation>
    <scope>NUCLEOTIDE SEQUENCE [LARGE SCALE GENOMIC DNA]</scope>
</reference>
<dbReference type="AlphaFoldDB" id="A0A2A4YMV8"/>
<accession>A0A2A4YMV8</accession>
<sequence length="81" mass="8865">MNRLWGTITFRSLVSAYTKLQSKIVSDVRKIASSMSQATPGKFLLLQFGMSQVTQVGESISNLIAQVNSMIMNAVRNQKGG</sequence>
<evidence type="ECO:0000313" key="1">
    <source>
        <dbReference type="EMBL" id="PCI95655.1"/>
    </source>
</evidence>
<comment type="caution">
    <text evidence="1">The sequence shown here is derived from an EMBL/GenBank/DDBJ whole genome shotgun (WGS) entry which is preliminary data.</text>
</comment>